<dbReference type="EMBL" id="PKFP01000008">
    <property type="protein sequence ID" value="PVH17827.1"/>
    <property type="molecule type" value="Genomic_DNA"/>
</dbReference>
<dbReference type="Proteomes" id="UP000244406">
    <property type="component" value="Unassembled WGS sequence"/>
</dbReference>
<evidence type="ECO:0000313" key="11">
    <source>
        <dbReference type="EMBL" id="PVH17827.1"/>
    </source>
</evidence>
<name>A0A2V1AHN1_9ASCO</name>
<dbReference type="GO" id="GO:0016020">
    <property type="term" value="C:membrane"/>
    <property type="evidence" value="ECO:0007669"/>
    <property type="project" value="UniProtKB-SubCell"/>
</dbReference>
<dbReference type="PANTHER" id="PTHR22950">
    <property type="entry name" value="AMINO ACID TRANSPORTER"/>
    <property type="match status" value="1"/>
</dbReference>
<dbReference type="AlphaFoldDB" id="A0A2V1AHN1"/>
<evidence type="ECO:0000256" key="7">
    <source>
        <dbReference type="ARBA" id="ARBA00023136"/>
    </source>
</evidence>
<evidence type="ECO:0000313" key="12">
    <source>
        <dbReference type="Proteomes" id="UP000244406"/>
    </source>
</evidence>
<keyword evidence="5" id="KW-0029">Amino-acid transport</keyword>
<feature type="domain" description="Amino acid transporter transmembrane" evidence="10">
    <location>
        <begin position="66"/>
        <end position="286"/>
    </location>
</feature>
<evidence type="ECO:0000256" key="4">
    <source>
        <dbReference type="ARBA" id="ARBA00022692"/>
    </source>
</evidence>
<comment type="caution">
    <text evidence="11">The sequence shown here is derived from an EMBL/GenBank/DDBJ whole genome shotgun (WGS) entry which is preliminary data.</text>
</comment>
<dbReference type="PANTHER" id="PTHR22950:SF458">
    <property type="entry name" value="SODIUM-COUPLED NEUTRAL AMINO ACID TRANSPORTER 11-RELATED"/>
    <property type="match status" value="1"/>
</dbReference>
<dbReference type="GO" id="GO:0005783">
    <property type="term" value="C:endoplasmic reticulum"/>
    <property type="evidence" value="ECO:0007669"/>
    <property type="project" value="TreeGrafter"/>
</dbReference>
<dbReference type="RefSeq" id="XP_025338767.1">
    <property type="nucleotide sequence ID" value="XM_025479294.1"/>
</dbReference>
<feature type="transmembrane region" description="Helical" evidence="9">
    <location>
        <begin position="97"/>
        <end position="119"/>
    </location>
</feature>
<feature type="transmembrane region" description="Helical" evidence="9">
    <location>
        <begin position="72"/>
        <end position="91"/>
    </location>
</feature>
<dbReference type="InterPro" id="IPR013057">
    <property type="entry name" value="AA_transpt_TM"/>
</dbReference>
<organism evidence="11 12">
    <name type="scientific">Candidozyma duobushaemuli</name>
    <dbReference type="NCBI Taxonomy" id="1231522"/>
    <lineage>
        <taxon>Eukaryota</taxon>
        <taxon>Fungi</taxon>
        <taxon>Dikarya</taxon>
        <taxon>Ascomycota</taxon>
        <taxon>Saccharomycotina</taxon>
        <taxon>Pichiomycetes</taxon>
        <taxon>Metschnikowiaceae</taxon>
        <taxon>Candidozyma</taxon>
    </lineage>
</organism>
<dbReference type="VEuPathDB" id="FungiDB:CXQ87_000725"/>
<reference evidence="11 12" key="1">
    <citation type="submission" date="2017-12" db="EMBL/GenBank/DDBJ databases">
        <title>Genome Sequence of the Amphotericin B-resistant Candida duobushaemulonii strain, B09383.</title>
        <authorList>
            <person name="Chow N.A."/>
            <person name="Gade L."/>
            <person name="Batra D."/>
            <person name="Rowe L.A."/>
            <person name="Loparev V.N."/>
            <person name="Litvintseva A.P."/>
        </authorList>
    </citation>
    <scope>NUCLEOTIDE SEQUENCE [LARGE SCALE GENOMIC DNA]</scope>
    <source>
        <strain evidence="11 12">B09383</strain>
    </source>
</reference>
<feature type="transmembrane region" description="Helical" evidence="9">
    <location>
        <begin position="222"/>
        <end position="243"/>
    </location>
</feature>
<keyword evidence="12" id="KW-1185">Reference proteome</keyword>
<dbReference type="Pfam" id="PF01490">
    <property type="entry name" value="Aa_trans"/>
    <property type="match status" value="1"/>
</dbReference>
<feature type="region of interest" description="Disordered" evidence="8">
    <location>
        <begin position="1"/>
        <end position="27"/>
    </location>
</feature>
<feature type="transmembrane region" description="Helical" evidence="9">
    <location>
        <begin position="144"/>
        <end position="166"/>
    </location>
</feature>
<feature type="transmembrane region" description="Helical" evidence="9">
    <location>
        <begin position="186"/>
        <end position="210"/>
    </location>
</feature>
<dbReference type="GO" id="GO:0015179">
    <property type="term" value="F:L-amino acid transmembrane transporter activity"/>
    <property type="evidence" value="ECO:0007669"/>
    <property type="project" value="TreeGrafter"/>
</dbReference>
<keyword evidence="4 9" id="KW-0812">Transmembrane</keyword>
<feature type="compositionally biased region" description="Basic and acidic residues" evidence="8">
    <location>
        <begin position="13"/>
        <end position="23"/>
    </location>
</feature>
<protein>
    <recommendedName>
        <fullName evidence="10">Amino acid transporter transmembrane domain-containing protein</fullName>
    </recommendedName>
</protein>
<evidence type="ECO:0000256" key="5">
    <source>
        <dbReference type="ARBA" id="ARBA00022970"/>
    </source>
</evidence>
<evidence type="ECO:0000256" key="8">
    <source>
        <dbReference type="SAM" id="MobiDB-lite"/>
    </source>
</evidence>
<evidence type="ECO:0000256" key="1">
    <source>
        <dbReference type="ARBA" id="ARBA00004141"/>
    </source>
</evidence>
<evidence type="ECO:0000256" key="3">
    <source>
        <dbReference type="ARBA" id="ARBA00022448"/>
    </source>
</evidence>
<evidence type="ECO:0000256" key="2">
    <source>
        <dbReference type="ARBA" id="ARBA00008066"/>
    </source>
</evidence>
<evidence type="ECO:0000256" key="6">
    <source>
        <dbReference type="ARBA" id="ARBA00022989"/>
    </source>
</evidence>
<accession>A0A2V1AHN1</accession>
<evidence type="ECO:0000259" key="10">
    <source>
        <dbReference type="Pfam" id="PF01490"/>
    </source>
</evidence>
<keyword evidence="6 9" id="KW-1133">Transmembrane helix</keyword>
<comment type="similarity">
    <text evidence="2">Belongs to the amino acid/polyamine transporter 2 family.</text>
</comment>
<dbReference type="GeneID" id="37000726"/>
<sequence>MSQPNKYVSLPQEAHRSQERANADDVIEDDIPLQDLAEIDNLDFESGLQQEPDLESLSENQEGSGTSNMKMAFMNMANSILGAGIIGQPFAFKNSGVLGGTLIMFFLTGLIDWTLRLIVVNAQLSQTRSYQDTVFYCYGKWGKILLLFSISSFAYGGCMAFCVIIGDTIPHVLKSALPDSWTDPSTSIIGWMFGRNVIITIFTACISYPLSLNRDISKLAKASGFALLGMIIIVIVTVARGPMVDDSLKSSLSKGSGLSALTFSKVSQSSRLHLSVTTTQFSFTTH</sequence>
<evidence type="ECO:0000256" key="9">
    <source>
        <dbReference type="SAM" id="Phobius"/>
    </source>
</evidence>
<keyword evidence="3" id="KW-0813">Transport</keyword>
<comment type="subcellular location">
    <subcellularLocation>
        <location evidence="1">Membrane</location>
        <topology evidence="1">Multi-pass membrane protein</topology>
    </subcellularLocation>
</comment>
<keyword evidence="7 9" id="KW-0472">Membrane</keyword>
<proteinExistence type="inferred from homology"/>
<gene>
    <name evidence="11" type="ORF">CXQ87_000725</name>
</gene>